<dbReference type="STRING" id="311180.SAMN04488050_101246"/>
<gene>
    <name evidence="4" type="ORF">SAMN04488050_101246</name>
</gene>
<sequence>MAADEISPGNTAQQAFWTEGPGLNWVAMREELDTLHSHLSELVLTRAAPQPGELVLDLGCGAGATTLALAEAVAPEGHVTGIDVSTSLLEVARARAEALDGIRPDFIHADAQVWRPQAPVDLCLSRMGVMFFDDPGAAFANILQFLKPGGRLAFICWRGIDENPWFDLPMKAAVEHLGPPAPGDPDAPGPMAFRDPERVRGILSRAGFSDISIETVEAELRLPQGMKAADLATRIGPAVRHMRDKGATEAQAQAIQNDIHEAFAPYETPEGAKVPARMNLVTARRP</sequence>
<evidence type="ECO:0000256" key="2">
    <source>
        <dbReference type="ARBA" id="ARBA00022679"/>
    </source>
</evidence>
<evidence type="ECO:0000259" key="3">
    <source>
        <dbReference type="Pfam" id="PF13649"/>
    </source>
</evidence>
<dbReference type="PANTHER" id="PTHR43861">
    <property type="entry name" value="TRANS-ACONITATE 2-METHYLTRANSFERASE-RELATED"/>
    <property type="match status" value="1"/>
</dbReference>
<keyword evidence="2" id="KW-0808">Transferase</keyword>
<evidence type="ECO:0000313" key="4">
    <source>
        <dbReference type="EMBL" id="SFS33969.1"/>
    </source>
</evidence>
<name>A0A1I6P186_9RHOB</name>
<dbReference type="Gene3D" id="3.40.50.150">
    <property type="entry name" value="Vaccinia Virus protein VP39"/>
    <property type="match status" value="1"/>
</dbReference>
<dbReference type="AlphaFoldDB" id="A0A1I6P186"/>
<accession>A0A1I6P186</accession>
<dbReference type="GO" id="GO:0008168">
    <property type="term" value="F:methyltransferase activity"/>
    <property type="evidence" value="ECO:0007669"/>
    <property type="project" value="UniProtKB-KW"/>
</dbReference>
<keyword evidence="4" id="KW-0830">Ubiquinone</keyword>
<keyword evidence="1 4" id="KW-0489">Methyltransferase</keyword>
<dbReference type="Proteomes" id="UP000199392">
    <property type="component" value="Unassembled WGS sequence"/>
</dbReference>
<keyword evidence="5" id="KW-1185">Reference proteome</keyword>
<dbReference type="RefSeq" id="WP_092426803.1">
    <property type="nucleotide sequence ID" value="NZ_FNCL01000008.1"/>
</dbReference>
<dbReference type="CDD" id="cd02440">
    <property type="entry name" value="AdoMet_MTases"/>
    <property type="match status" value="1"/>
</dbReference>
<proteinExistence type="predicted"/>
<protein>
    <submittedName>
        <fullName evidence="4">Ubiquinone/menaquinone biosynthesis C-methylase UbiE</fullName>
    </submittedName>
</protein>
<dbReference type="SUPFAM" id="SSF53335">
    <property type="entry name" value="S-adenosyl-L-methionine-dependent methyltransferases"/>
    <property type="match status" value="1"/>
</dbReference>
<dbReference type="PANTHER" id="PTHR43861:SF1">
    <property type="entry name" value="TRANS-ACONITATE 2-METHYLTRANSFERASE"/>
    <property type="match status" value="1"/>
</dbReference>
<dbReference type="InterPro" id="IPR041698">
    <property type="entry name" value="Methyltransf_25"/>
</dbReference>
<dbReference type="InterPro" id="IPR029063">
    <property type="entry name" value="SAM-dependent_MTases_sf"/>
</dbReference>
<evidence type="ECO:0000313" key="5">
    <source>
        <dbReference type="Proteomes" id="UP000199392"/>
    </source>
</evidence>
<dbReference type="OrthoDB" id="9777638at2"/>
<dbReference type="Pfam" id="PF13649">
    <property type="entry name" value="Methyltransf_25"/>
    <property type="match status" value="1"/>
</dbReference>
<feature type="domain" description="Methyltransferase" evidence="3">
    <location>
        <begin position="55"/>
        <end position="150"/>
    </location>
</feature>
<reference evidence="5" key="1">
    <citation type="submission" date="2016-10" db="EMBL/GenBank/DDBJ databases">
        <authorList>
            <person name="Varghese N."/>
            <person name="Submissions S."/>
        </authorList>
    </citation>
    <scope>NUCLEOTIDE SEQUENCE [LARGE SCALE GENOMIC DNA]</scope>
    <source>
        <strain evidence="5">DSM 26894</strain>
    </source>
</reference>
<dbReference type="EMBL" id="FOZW01000001">
    <property type="protein sequence ID" value="SFS33969.1"/>
    <property type="molecule type" value="Genomic_DNA"/>
</dbReference>
<organism evidence="4 5">
    <name type="scientific">Alloyangia pacifica</name>
    <dbReference type="NCBI Taxonomy" id="311180"/>
    <lineage>
        <taxon>Bacteria</taxon>
        <taxon>Pseudomonadati</taxon>
        <taxon>Pseudomonadota</taxon>
        <taxon>Alphaproteobacteria</taxon>
        <taxon>Rhodobacterales</taxon>
        <taxon>Roseobacteraceae</taxon>
        <taxon>Alloyangia</taxon>
    </lineage>
</organism>
<evidence type="ECO:0000256" key="1">
    <source>
        <dbReference type="ARBA" id="ARBA00022603"/>
    </source>
</evidence>
<dbReference type="GO" id="GO:0032259">
    <property type="term" value="P:methylation"/>
    <property type="evidence" value="ECO:0007669"/>
    <property type="project" value="UniProtKB-KW"/>
</dbReference>